<dbReference type="eggNOG" id="KOG4071">
    <property type="taxonomic scope" value="Eukaryota"/>
</dbReference>
<dbReference type="InterPro" id="IPR056784">
    <property type="entry name" value="PSF2_N"/>
</dbReference>
<organism evidence="8">
    <name type="scientific">Volvox carteri f. nagariensis</name>
    <dbReference type="NCBI Taxonomy" id="3068"/>
    <lineage>
        <taxon>Eukaryota</taxon>
        <taxon>Viridiplantae</taxon>
        <taxon>Chlorophyta</taxon>
        <taxon>core chlorophytes</taxon>
        <taxon>Chlorophyceae</taxon>
        <taxon>CS clade</taxon>
        <taxon>Chlamydomonadales</taxon>
        <taxon>Volvocaceae</taxon>
        <taxon>Volvox</taxon>
    </lineage>
</organism>
<dbReference type="InterPro" id="IPR007257">
    <property type="entry name" value="GINS_Psf2"/>
</dbReference>
<dbReference type="SUPFAM" id="SSF160059">
    <property type="entry name" value="PriA/YqbF domain"/>
    <property type="match status" value="1"/>
</dbReference>
<dbReference type="OrthoDB" id="1938138at2759"/>
<evidence type="ECO:0000256" key="1">
    <source>
        <dbReference type="ARBA" id="ARBA00004123"/>
    </source>
</evidence>
<evidence type="ECO:0000313" key="8">
    <source>
        <dbReference type="Proteomes" id="UP000001058"/>
    </source>
</evidence>
<dbReference type="GO" id="GO:0006260">
    <property type="term" value="P:DNA replication"/>
    <property type="evidence" value="ECO:0007669"/>
    <property type="project" value="UniProtKB-KW"/>
</dbReference>
<comment type="similarity">
    <text evidence="2">Belongs to the GINS2/PSF2 family.</text>
</comment>
<evidence type="ECO:0000259" key="6">
    <source>
        <dbReference type="Pfam" id="PF25005"/>
    </source>
</evidence>
<dbReference type="PANTHER" id="PTHR12772">
    <property type="entry name" value="DNA REPLICATION COMPLEX GINS PROTEIN PSF2"/>
    <property type="match status" value="1"/>
</dbReference>
<name>D8U9V8_VOLCA</name>
<evidence type="ECO:0000313" key="7">
    <source>
        <dbReference type="EMBL" id="EFJ43478.1"/>
    </source>
</evidence>
<dbReference type="CDD" id="cd11712">
    <property type="entry name" value="GINS_A_psf2"/>
    <property type="match status" value="1"/>
</dbReference>
<dbReference type="FunCoup" id="D8U9V8">
    <property type="interactions" value="1360"/>
</dbReference>
<evidence type="ECO:0000256" key="2">
    <source>
        <dbReference type="ARBA" id="ARBA00010565"/>
    </source>
</evidence>
<dbReference type="Proteomes" id="UP000001058">
    <property type="component" value="Unassembled WGS sequence"/>
</dbReference>
<dbReference type="CDD" id="cd21694">
    <property type="entry name" value="GINS_B_Psf2"/>
    <property type="match status" value="1"/>
</dbReference>
<dbReference type="InterPro" id="IPR036224">
    <property type="entry name" value="GINS_bundle-like_dom_sf"/>
</dbReference>
<evidence type="ECO:0000259" key="5">
    <source>
        <dbReference type="Pfam" id="PF05916"/>
    </source>
</evidence>
<reference evidence="7 8" key="1">
    <citation type="journal article" date="2010" name="Science">
        <title>Genomic analysis of organismal complexity in the multicellular green alga Volvox carteri.</title>
        <authorList>
            <person name="Prochnik S.E."/>
            <person name="Umen J."/>
            <person name="Nedelcu A.M."/>
            <person name="Hallmann A."/>
            <person name="Miller S.M."/>
            <person name="Nishii I."/>
            <person name="Ferris P."/>
            <person name="Kuo A."/>
            <person name="Mitros T."/>
            <person name="Fritz-Laylin L.K."/>
            <person name="Hellsten U."/>
            <person name="Chapman J."/>
            <person name="Simakov O."/>
            <person name="Rensing S.A."/>
            <person name="Terry A."/>
            <person name="Pangilinan J."/>
            <person name="Kapitonov V."/>
            <person name="Jurka J."/>
            <person name="Salamov A."/>
            <person name="Shapiro H."/>
            <person name="Schmutz J."/>
            <person name="Grimwood J."/>
            <person name="Lindquist E."/>
            <person name="Lucas S."/>
            <person name="Grigoriev I.V."/>
            <person name="Schmitt R."/>
            <person name="Kirk D."/>
            <person name="Rokhsar D.S."/>
        </authorList>
    </citation>
    <scope>NUCLEOTIDE SEQUENCE [LARGE SCALE GENOMIC DNA]</scope>
    <source>
        <strain evidence="8">f. Nagariensis / Eve</strain>
    </source>
</reference>
<proteinExistence type="inferred from homology"/>
<dbReference type="Gene3D" id="3.40.5.50">
    <property type="match status" value="1"/>
</dbReference>
<keyword evidence="8" id="KW-1185">Reference proteome</keyword>
<dbReference type="RefSeq" id="XP_002955407.1">
    <property type="nucleotide sequence ID" value="XM_002955361.1"/>
</dbReference>
<dbReference type="EMBL" id="GL378372">
    <property type="protein sequence ID" value="EFJ43478.1"/>
    <property type="molecule type" value="Genomic_DNA"/>
</dbReference>
<sequence length="250" mass="28673">MPTVSLFEYIAAKLEEPPLTPEELEFFAEHEKIEIIPNFTLNLPNSMLTCIEGTYGPFRPNIPIKVPLYLALSLYRRGKCRIQLPAWMAKEDLKGTLEEERTHPQYFQPVPQYYVEISKLLFTEARAIFGSNSELCEIQDLIEELKKVRNSKILDGLRKVSGPITVKLNHLSATESNKIRLLFENSLNMWHQLSKARPALLQCYLGPQLLHRTPPIFLPPILPLHSVPAFQNDKVWQENRLAGTDTPTTL</sequence>
<dbReference type="GO" id="GO:0000811">
    <property type="term" value="C:GINS complex"/>
    <property type="evidence" value="ECO:0007669"/>
    <property type="project" value="TreeGrafter"/>
</dbReference>
<dbReference type="GeneID" id="9616742"/>
<feature type="domain" description="GINS subunit" evidence="5">
    <location>
        <begin position="87"/>
        <end position="191"/>
    </location>
</feature>
<keyword evidence="3" id="KW-0235">DNA replication</keyword>
<dbReference type="Pfam" id="PF25005">
    <property type="entry name" value="PSF2_N"/>
    <property type="match status" value="1"/>
</dbReference>
<dbReference type="InterPro" id="IPR021151">
    <property type="entry name" value="GINS_A"/>
</dbReference>
<dbReference type="SUPFAM" id="SSF158573">
    <property type="entry name" value="GINS helical bundle-like"/>
    <property type="match status" value="1"/>
</dbReference>
<gene>
    <name evidence="7" type="ORF">VOLCADRAFT_96347</name>
</gene>
<dbReference type="STRING" id="3068.D8U9V8"/>
<evidence type="ECO:0000256" key="4">
    <source>
        <dbReference type="ARBA" id="ARBA00023242"/>
    </source>
</evidence>
<dbReference type="PANTHER" id="PTHR12772:SF0">
    <property type="entry name" value="DNA REPLICATION COMPLEX GINS PROTEIN PSF2"/>
    <property type="match status" value="1"/>
</dbReference>
<feature type="domain" description="DNA replication complex GINS protein PSF2 N-terminal" evidence="6">
    <location>
        <begin position="20"/>
        <end position="83"/>
    </location>
</feature>
<dbReference type="Pfam" id="PF05916">
    <property type="entry name" value="Sld5"/>
    <property type="match status" value="1"/>
</dbReference>
<dbReference type="KEGG" id="vcn:VOLCADRAFT_96347"/>
<dbReference type="GO" id="GO:0000727">
    <property type="term" value="P:double-strand break repair via break-induced replication"/>
    <property type="evidence" value="ECO:0007669"/>
    <property type="project" value="TreeGrafter"/>
</dbReference>
<dbReference type="Gene3D" id="1.20.58.1020">
    <property type="match status" value="1"/>
</dbReference>
<protein>
    <submittedName>
        <fullName evidence="7">Uncharacterized protein</fullName>
    </submittedName>
</protein>
<dbReference type="FunFam" id="3.40.5.50:FF:000001">
    <property type="entry name" value="DNA replication complex GINS protein PSF2"/>
    <property type="match status" value="1"/>
</dbReference>
<keyword evidence="4" id="KW-0539">Nucleus</keyword>
<dbReference type="InParanoid" id="D8U9V8"/>
<dbReference type="AlphaFoldDB" id="D8U9V8"/>
<accession>D8U9V8</accession>
<comment type="subcellular location">
    <subcellularLocation>
        <location evidence="1">Nucleus</location>
    </subcellularLocation>
</comment>
<evidence type="ECO:0000256" key="3">
    <source>
        <dbReference type="ARBA" id="ARBA00022705"/>
    </source>
</evidence>